<dbReference type="AlphaFoldDB" id="A0A4Y7Q5K8"/>
<gene>
    <name evidence="2" type="ORF">BD410DRAFT_820963</name>
</gene>
<reference evidence="2 3" key="1">
    <citation type="submission" date="2018-06" db="EMBL/GenBank/DDBJ databases">
        <title>A transcriptomic atlas of mushroom development highlights an independent origin of complex multicellularity.</title>
        <authorList>
            <consortium name="DOE Joint Genome Institute"/>
            <person name="Krizsan K."/>
            <person name="Almasi E."/>
            <person name="Merenyi Z."/>
            <person name="Sahu N."/>
            <person name="Viragh M."/>
            <person name="Koszo T."/>
            <person name="Mondo S."/>
            <person name="Kiss B."/>
            <person name="Balint B."/>
            <person name="Kues U."/>
            <person name="Barry K."/>
            <person name="Hegedus J.C."/>
            <person name="Henrissat B."/>
            <person name="Johnson J."/>
            <person name="Lipzen A."/>
            <person name="Ohm R."/>
            <person name="Nagy I."/>
            <person name="Pangilinan J."/>
            <person name="Yan J."/>
            <person name="Xiong Y."/>
            <person name="Grigoriev I.V."/>
            <person name="Hibbett D.S."/>
            <person name="Nagy L.G."/>
        </authorList>
    </citation>
    <scope>NUCLEOTIDE SEQUENCE [LARGE SCALE GENOMIC DNA]</scope>
    <source>
        <strain evidence="2 3">SZMC22713</strain>
    </source>
</reference>
<protein>
    <submittedName>
        <fullName evidence="2">Uncharacterized protein</fullName>
    </submittedName>
</protein>
<keyword evidence="3" id="KW-1185">Reference proteome</keyword>
<evidence type="ECO:0000313" key="2">
    <source>
        <dbReference type="EMBL" id="TDL22943.1"/>
    </source>
</evidence>
<evidence type="ECO:0000256" key="1">
    <source>
        <dbReference type="SAM" id="MobiDB-lite"/>
    </source>
</evidence>
<dbReference type="VEuPathDB" id="FungiDB:BD410DRAFT_820963"/>
<dbReference type="EMBL" id="ML170172">
    <property type="protein sequence ID" value="TDL22943.1"/>
    <property type="molecule type" value="Genomic_DNA"/>
</dbReference>
<proteinExistence type="predicted"/>
<name>A0A4Y7Q5K8_9AGAM</name>
<dbReference type="OrthoDB" id="3216537at2759"/>
<evidence type="ECO:0000313" key="3">
    <source>
        <dbReference type="Proteomes" id="UP000294933"/>
    </source>
</evidence>
<dbReference type="Proteomes" id="UP000294933">
    <property type="component" value="Unassembled WGS sequence"/>
</dbReference>
<sequence length="409" mass="45283">MFSKSGRISVKPFATVPEISELGLEPILRPESSVSDVSSNGGGEQGVVVPLSEGCLITKTVKYTHQLVHWVNAVRNGDPADVSTLCIIPYQGFSLPDPCNLSFLEAYIHISLDLYAFLAITPSLATADSLIAMVRADNQRRQDFLDKEGIFVPRTLDFLSPSFRDPSFELVALHPRHFLPQPGNVLSIYDPVGNLFRHYTPAHDLYLRETMTHTSDPLPTIFPPQRASFSAVNVFLVAINAEIKLRRFEAANGSLPLPPSHVALARRTMELVDLLYWKPRPTQGSRGAELVQTAQAARQNHTRRSRPKTGSTKESGEDEPEPAAAAPSLVRKRRNLSYPADADLETRMAYGRALMCGHDRDYPPELFEDAIPLPDVAPLYSSEADLQTWRNRVYGAADVQTDGNDVPRS</sequence>
<feature type="region of interest" description="Disordered" evidence="1">
    <location>
        <begin position="283"/>
        <end position="332"/>
    </location>
</feature>
<accession>A0A4Y7Q5K8</accession>
<organism evidence="2 3">
    <name type="scientific">Rickenella mellea</name>
    <dbReference type="NCBI Taxonomy" id="50990"/>
    <lineage>
        <taxon>Eukaryota</taxon>
        <taxon>Fungi</taxon>
        <taxon>Dikarya</taxon>
        <taxon>Basidiomycota</taxon>
        <taxon>Agaricomycotina</taxon>
        <taxon>Agaricomycetes</taxon>
        <taxon>Hymenochaetales</taxon>
        <taxon>Rickenellaceae</taxon>
        <taxon>Rickenella</taxon>
    </lineage>
</organism>